<evidence type="ECO:0000256" key="1">
    <source>
        <dbReference type="ARBA" id="ARBA00001917"/>
    </source>
</evidence>
<dbReference type="Pfam" id="PF00881">
    <property type="entry name" value="Nitroreductase"/>
    <property type="match status" value="1"/>
</dbReference>
<gene>
    <name evidence="7" type="ORF">IAB27_01325</name>
</gene>
<dbReference type="InterPro" id="IPR000415">
    <property type="entry name" value="Nitroreductase-like"/>
</dbReference>
<sequence length="169" mass="19085">METRDVIKKRNSIRKFKEETINKDELSKLLEAAECASVGHGYYDKMHLTVVQNKDVFDKFNEVIKEDTGKENSLFYNAPTLIVMSTNIEEDLLAGQCVGTMGENMLLMATDLNLGCVYIDTFLESIKKDENALKLLDLPEGFRPIAAIAVGYMDMPSVPKNHKVEVNYI</sequence>
<keyword evidence="5" id="KW-0560">Oxidoreductase</keyword>
<dbReference type="EMBL" id="DVFV01000027">
    <property type="protein sequence ID" value="HIQ90258.1"/>
    <property type="molecule type" value="Genomic_DNA"/>
</dbReference>
<keyword evidence="3" id="KW-0285">Flavoprotein</keyword>
<evidence type="ECO:0000313" key="7">
    <source>
        <dbReference type="EMBL" id="HIQ90258.1"/>
    </source>
</evidence>
<evidence type="ECO:0000256" key="3">
    <source>
        <dbReference type="ARBA" id="ARBA00022630"/>
    </source>
</evidence>
<dbReference type="PANTHER" id="PTHR43673">
    <property type="entry name" value="NAD(P)H NITROREDUCTASE YDGI-RELATED"/>
    <property type="match status" value="1"/>
</dbReference>
<evidence type="ECO:0000313" key="8">
    <source>
        <dbReference type="Proteomes" id="UP000886786"/>
    </source>
</evidence>
<evidence type="ECO:0000256" key="4">
    <source>
        <dbReference type="ARBA" id="ARBA00022643"/>
    </source>
</evidence>
<keyword evidence="4" id="KW-0288">FMN</keyword>
<feature type="domain" description="Nitroreductase" evidence="6">
    <location>
        <begin position="7"/>
        <end position="152"/>
    </location>
</feature>
<dbReference type="Gene3D" id="3.40.109.10">
    <property type="entry name" value="NADH Oxidase"/>
    <property type="match status" value="1"/>
</dbReference>
<dbReference type="GO" id="GO:0016491">
    <property type="term" value="F:oxidoreductase activity"/>
    <property type="evidence" value="ECO:0007669"/>
    <property type="project" value="UniProtKB-KW"/>
</dbReference>
<proteinExistence type="inferred from homology"/>
<organism evidence="7 8">
    <name type="scientific">Candidatus Coprosoma intestinipullorum</name>
    <dbReference type="NCBI Taxonomy" id="2840752"/>
    <lineage>
        <taxon>Bacteria</taxon>
        <taxon>Bacillati</taxon>
        <taxon>Bacillota</taxon>
        <taxon>Bacillota incertae sedis</taxon>
        <taxon>Candidatus Coprosoma</taxon>
    </lineage>
</organism>
<evidence type="ECO:0000256" key="2">
    <source>
        <dbReference type="ARBA" id="ARBA00007118"/>
    </source>
</evidence>
<dbReference type="AlphaFoldDB" id="A0A9D1CXR7"/>
<reference evidence="7" key="1">
    <citation type="submission" date="2020-10" db="EMBL/GenBank/DDBJ databases">
        <authorList>
            <person name="Gilroy R."/>
        </authorList>
    </citation>
    <scope>NUCLEOTIDE SEQUENCE</scope>
    <source>
        <strain evidence="7">CHK147-3167</strain>
    </source>
</reference>
<dbReference type="Proteomes" id="UP000886786">
    <property type="component" value="Unassembled WGS sequence"/>
</dbReference>
<evidence type="ECO:0000256" key="5">
    <source>
        <dbReference type="ARBA" id="ARBA00023002"/>
    </source>
</evidence>
<dbReference type="SUPFAM" id="SSF55469">
    <property type="entry name" value="FMN-dependent nitroreductase-like"/>
    <property type="match status" value="1"/>
</dbReference>
<reference evidence="7" key="2">
    <citation type="journal article" date="2021" name="PeerJ">
        <title>Extensive microbial diversity within the chicken gut microbiome revealed by metagenomics and culture.</title>
        <authorList>
            <person name="Gilroy R."/>
            <person name="Ravi A."/>
            <person name="Getino M."/>
            <person name="Pursley I."/>
            <person name="Horton D.L."/>
            <person name="Alikhan N.F."/>
            <person name="Baker D."/>
            <person name="Gharbi K."/>
            <person name="Hall N."/>
            <person name="Watson M."/>
            <person name="Adriaenssens E.M."/>
            <person name="Foster-Nyarko E."/>
            <person name="Jarju S."/>
            <person name="Secka A."/>
            <person name="Antonio M."/>
            <person name="Oren A."/>
            <person name="Chaudhuri R.R."/>
            <person name="La Ragione R."/>
            <person name="Hildebrand F."/>
            <person name="Pallen M.J."/>
        </authorList>
    </citation>
    <scope>NUCLEOTIDE SEQUENCE</scope>
    <source>
        <strain evidence="7">CHK147-3167</strain>
    </source>
</reference>
<comment type="cofactor">
    <cofactor evidence="1">
        <name>FMN</name>
        <dbReference type="ChEBI" id="CHEBI:58210"/>
    </cofactor>
</comment>
<dbReference type="PANTHER" id="PTHR43673:SF2">
    <property type="entry name" value="NITROREDUCTASE"/>
    <property type="match status" value="1"/>
</dbReference>
<dbReference type="InterPro" id="IPR029479">
    <property type="entry name" value="Nitroreductase"/>
</dbReference>
<accession>A0A9D1CXR7</accession>
<comment type="caution">
    <text evidence="7">The sequence shown here is derived from an EMBL/GenBank/DDBJ whole genome shotgun (WGS) entry which is preliminary data.</text>
</comment>
<evidence type="ECO:0000259" key="6">
    <source>
        <dbReference type="Pfam" id="PF00881"/>
    </source>
</evidence>
<comment type="similarity">
    <text evidence="2">Belongs to the nitroreductase family.</text>
</comment>
<name>A0A9D1CXR7_9FIRM</name>
<protein>
    <submittedName>
        <fullName evidence="7">Nitroreductase family protein</fullName>
    </submittedName>
</protein>